<feature type="region of interest" description="Disordered" evidence="9">
    <location>
        <begin position="986"/>
        <end position="1072"/>
    </location>
</feature>
<dbReference type="GO" id="GO:0005737">
    <property type="term" value="C:cytoplasm"/>
    <property type="evidence" value="ECO:0007669"/>
    <property type="project" value="UniProtKB-SubCell"/>
</dbReference>
<sequence>MSGTLQIFRRTSNRSIALANRDWTLQFQYDKASKGRCIAEFLPTTEFDIANYKPIKLQKVFGCLGLIDLEGHLFLGVVAGCAQVAKVRDGETVQRIHAVEFYCLDSDAFDTKFVDLNGNAVEVDQADVFDSVERPPDQEHPCAEIQRLLSGGTFYYSSDHDLSMNLQARASREYDPEAFDHQFLWNNYLIGPLAQMRANMQTSRRAALDQSRFLTTIIRGFAETIAVSVGDNMPGQLTLISRLSAKRAGTRFNARGIDDDGNVANFVEIETILHTSAFTSSFCQVRGSIPLFWEQVSTGFMGQHKVEVSRSPSASQAAFERHFASLLDKYGDGVHVVNLLGSATGEAMLTELYQGALQASDFDQRVRYTHFDFHSEVKQGYEGASKVKPLLRASAEDYSFFLQANAAKLEMHQSGVFRTNCLDCLDRTNMIQNIVSQANLENVLTTLRIRTTAGLWERHGTLWADNGDALSRIYAGTGALKTSFTRKGKMSFAGALADATKSVGRMYINNFQDKGKQQTIDVMLGRLVNQKAVVLFDPIADWVNTELHKRSGEWSSNMTLKVFAGTYNLNGRDGDEDLMPWLAPNSEIDADIYAIGFQEIVELTPSQIVSADPIKVRFWAEKVLACLDPKQSDRYVLLRTGQLVGAALLIFVRRECLHHIKLVEGAMRKTGLKGMSGNKGAVAVRMDYGATRICFLNAHFAAGHQNYHERNQDFVTILHGIKFQRGRNILDHHDAVIWVGDFNYRIGLPIEQVKQYIQQEDWGQLYSADQLNREMIKGKVFQYFDEAEITFAPTYKFDNGTDEYDTSDKQRIPAWTDRILKKGSGMRQLQYGSAKLRLSDHKPVYATYEMDVQLVDETKRSAIERGLYDQRRVAIDERSSLRDEEIESIMGKNLPPPSTERSKWWLEYHASSKSSVRPPPGTRLNTNRPSNPWQSNGEPDFIKTTGSAPILLPKPASLRASAVGQGVATPPPLPTRTMTPSVGEMNEIAPRLPSRTNTVNSVSGSRSSSITRRKPVPPLPRTSSPASNASADKAGLDAARPLSSDAPKGSDVDHLADTASEASDLSGYKSLV</sequence>
<gene>
    <name evidence="11" type="ORF">BCR37DRAFT_84</name>
</gene>
<dbReference type="SMART" id="SM00128">
    <property type="entry name" value="IPPc"/>
    <property type="match status" value="1"/>
</dbReference>
<dbReference type="GO" id="GO:0043813">
    <property type="term" value="F:phosphatidylinositol-3,5-bisphosphate 5-phosphatase activity"/>
    <property type="evidence" value="ECO:0007669"/>
    <property type="project" value="TreeGrafter"/>
</dbReference>
<evidence type="ECO:0000256" key="9">
    <source>
        <dbReference type="SAM" id="MobiDB-lite"/>
    </source>
</evidence>
<reference evidence="11 12" key="1">
    <citation type="submission" date="2016-07" db="EMBL/GenBank/DDBJ databases">
        <title>Pervasive Adenine N6-methylation of Active Genes in Fungi.</title>
        <authorList>
            <consortium name="DOE Joint Genome Institute"/>
            <person name="Mondo S.J."/>
            <person name="Dannebaum R.O."/>
            <person name="Kuo R.C."/>
            <person name="Labutti K."/>
            <person name="Haridas S."/>
            <person name="Kuo A."/>
            <person name="Salamov A."/>
            <person name="Ahrendt S.R."/>
            <person name="Lipzen A."/>
            <person name="Sullivan W."/>
            <person name="Andreopoulos W.B."/>
            <person name="Clum A."/>
            <person name="Lindquist E."/>
            <person name="Daum C."/>
            <person name="Ramamoorthy G.K."/>
            <person name="Gryganskyi A."/>
            <person name="Culley D."/>
            <person name="Magnuson J.K."/>
            <person name="James T.Y."/>
            <person name="O'Malley M.A."/>
            <person name="Stajich J.E."/>
            <person name="Spatafora J.W."/>
            <person name="Visel A."/>
            <person name="Grigoriev I.V."/>
        </authorList>
    </citation>
    <scope>NUCLEOTIDE SEQUENCE [LARGE SCALE GENOMIC DNA]</scope>
    <source>
        <strain evidence="11 12">12-1054</strain>
    </source>
</reference>
<keyword evidence="7" id="KW-0378">Hydrolase</keyword>
<keyword evidence="12" id="KW-1185">Reference proteome</keyword>
<evidence type="ECO:0000259" key="10">
    <source>
        <dbReference type="PROSITE" id="PS50275"/>
    </source>
</evidence>
<feature type="compositionally biased region" description="Polar residues" evidence="9">
    <location>
        <begin position="923"/>
        <end position="937"/>
    </location>
</feature>
<evidence type="ECO:0000256" key="8">
    <source>
        <dbReference type="ARBA" id="ARBA00022927"/>
    </source>
</evidence>
<dbReference type="InterPro" id="IPR000300">
    <property type="entry name" value="IPPc"/>
</dbReference>
<dbReference type="Pfam" id="PF02383">
    <property type="entry name" value="Syja_N"/>
    <property type="match status" value="1"/>
</dbReference>
<feature type="compositionally biased region" description="Polar residues" evidence="9">
    <location>
        <begin position="1021"/>
        <end position="1030"/>
    </location>
</feature>
<evidence type="ECO:0000256" key="3">
    <source>
        <dbReference type="ARBA" id="ARBA00009678"/>
    </source>
</evidence>
<dbReference type="Pfam" id="PF22669">
    <property type="entry name" value="Exo_endo_phos2"/>
    <property type="match status" value="1"/>
</dbReference>
<dbReference type="Gene3D" id="3.60.10.10">
    <property type="entry name" value="Endonuclease/exonuclease/phosphatase"/>
    <property type="match status" value="1"/>
</dbReference>
<evidence type="ECO:0000256" key="6">
    <source>
        <dbReference type="ARBA" id="ARBA00022490"/>
    </source>
</evidence>
<dbReference type="GO" id="GO:0015031">
    <property type="term" value="P:protein transport"/>
    <property type="evidence" value="ECO:0007669"/>
    <property type="project" value="UniProtKB-KW"/>
</dbReference>
<comment type="subcellular location">
    <subcellularLocation>
        <location evidence="1">Cytoplasm</location>
    </subcellularLocation>
</comment>
<evidence type="ECO:0000256" key="4">
    <source>
        <dbReference type="ARBA" id="ARBA00013044"/>
    </source>
</evidence>
<evidence type="ECO:0000313" key="11">
    <source>
        <dbReference type="EMBL" id="ORY87546.1"/>
    </source>
</evidence>
<comment type="similarity">
    <text evidence="3">In the central section; belongs to the inositol 1,4,5-trisphosphate 5-phosphatase family.</text>
</comment>
<dbReference type="InterPro" id="IPR036691">
    <property type="entry name" value="Endo/exonu/phosph_ase_sf"/>
</dbReference>
<dbReference type="InterPro" id="IPR046985">
    <property type="entry name" value="IP5"/>
</dbReference>
<dbReference type="OrthoDB" id="405996at2759"/>
<evidence type="ECO:0000256" key="2">
    <source>
        <dbReference type="ARBA" id="ARBA00008943"/>
    </source>
</evidence>
<dbReference type="PROSITE" id="PS50275">
    <property type="entry name" value="SAC"/>
    <property type="match status" value="1"/>
</dbReference>
<dbReference type="GeneID" id="63789104"/>
<proteinExistence type="inferred from homology"/>
<dbReference type="RefSeq" id="XP_040728041.1">
    <property type="nucleotide sequence ID" value="XM_040872505.1"/>
</dbReference>
<accession>A0A1Y2FWJ5</accession>
<dbReference type="AlphaFoldDB" id="A0A1Y2FWJ5"/>
<evidence type="ECO:0000256" key="1">
    <source>
        <dbReference type="ARBA" id="ARBA00004496"/>
    </source>
</evidence>
<dbReference type="EMBL" id="MCFI01000001">
    <property type="protein sequence ID" value="ORY87546.1"/>
    <property type="molecule type" value="Genomic_DNA"/>
</dbReference>
<evidence type="ECO:0000256" key="7">
    <source>
        <dbReference type="ARBA" id="ARBA00022801"/>
    </source>
</evidence>
<keyword evidence="8" id="KW-0653">Protein transport</keyword>
<keyword evidence="5" id="KW-0813">Transport</keyword>
<keyword evidence="6" id="KW-0963">Cytoplasm</keyword>
<evidence type="ECO:0000256" key="5">
    <source>
        <dbReference type="ARBA" id="ARBA00022448"/>
    </source>
</evidence>
<dbReference type="SUPFAM" id="SSF56219">
    <property type="entry name" value="DNase I-like"/>
    <property type="match status" value="1"/>
</dbReference>
<dbReference type="PANTHER" id="PTHR11200:SF257">
    <property type="entry name" value="PHOSPHOINOSITIDE 5-PHOSPHATASE"/>
    <property type="match status" value="1"/>
</dbReference>
<dbReference type="GO" id="GO:0016020">
    <property type="term" value="C:membrane"/>
    <property type="evidence" value="ECO:0007669"/>
    <property type="project" value="TreeGrafter"/>
</dbReference>
<comment type="similarity">
    <text evidence="2">Belongs to the synaptojanin family.</text>
</comment>
<feature type="domain" description="SAC" evidence="10">
    <location>
        <begin position="145"/>
        <end position="476"/>
    </location>
</feature>
<evidence type="ECO:0000313" key="12">
    <source>
        <dbReference type="Proteomes" id="UP000193685"/>
    </source>
</evidence>
<organism evidence="11 12">
    <name type="scientific">Protomyces lactucae-debilis</name>
    <dbReference type="NCBI Taxonomy" id="2754530"/>
    <lineage>
        <taxon>Eukaryota</taxon>
        <taxon>Fungi</taxon>
        <taxon>Dikarya</taxon>
        <taxon>Ascomycota</taxon>
        <taxon>Taphrinomycotina</taxon>
        <taxon>Taphrinomycetes</taxon>
        <taxon>Taphrinales</taxon>
        <taxon>Protomycetaceae</taxon>
        <taxon>Protomyces</taxon>
    </lineage>
</organism>
<dbReference type="STRING" id="56484.A0A1Y2FWJ5"/>
<dbReference type="GO" id="GO:0046856">
    <property type="term" value="P:phosphatidylinositol dephosphorylation"/>
    <property type="evidence" value="ECO:0007669"/>
    <property type="project" value="InterPro"/>
</dbReference>
<feature type="region of interest" description="Disordered" evidence="9">
    <location>
        <begin position="911"/>
        <end position="941"/>
    </location>
</feature>
<feature type="compositionally biased region" description="Low complexity" evidence="9">
    <location>
        <begin position="996"/>
        <end position="1010"/>
    </location>
</feature>
<dbReference type="Proteomes" id="UP000193685">
    <property type="component" value="Unassembled WGS sequence"/>
</dbReference>
<dbReference type="InterPro" id="IPR002013">
    <property type="entry name" value="SAC_dom"/>
</dbReference>
<dbReference type="PANTHER" id="PTHR11200">
    <property type="entry name" value="INOSITOL 5-PHOSPHATASE"/>
    <property type="match status" value="1"/>
</dbReference>
<name>A0A1Y2FWJ5_PROLT</name>
<dbReference type="GO" id="GO:0004439">
    <property type="term" value="F:phosphatidylinositol-4,5-bisphosphate 5-phosphatase activity"/>
    <property type="evidence" value="ECO:0007669"/>
    <property type="project" value="UniProtKB-EC"/>
</dbReference>
<dbReference type="FunFam" id="3.60.10.10:FF:000029">
    <property type="entry name" value="Inositol polyphosphate 5-phosphatase"/>
    <property type="match status" value="1"/>
</dbReference>
<comment type="caution">
    <text evidence="11">The sequence shown here is derived from an EMBL/GenBank/DDBJ whole genome shotgun (WGS) entry which is preliminary data.</text>
</comment>
<dbReference type="EC" id="3.1.3.36" evidence="4"/>
<dbReference type="OMA" id="HPCHELR"/>
<protein>
    <recommendedName>
        <fullName evidence="4">phosphoinositide 5-phosphatase</fullName>
        <ecNumber evidence="4">3.1.3.36</ecNumber>
    </recommendedName>
</protein>